<gene>
    <name evidence="2" type="ORF">TJEJU_0184</name>
</gene>
<dbReference type="OrthoDB" id="981687at2"/>
<protein>
    <submittedName>
        <fullName evidence="2">Putative membrane protein</fullName>
    </submittedName>
</protein>
<dbReference type="Proteomes" id="UP000215214">
    <property type="component" value="Chromosome TJEJU"/>
</dbReference>
<evidence type="ECO:0000313" key="3">
    <source>
        <dbReference type="Proteomes" id="UP000215214"/>
    </source>
</evidence>
<dbReference type="KEGG" id="tje:TJEJU_0184"/>
<organism evidence="2 3">
    <name type="scientific">Tenacibaculum jejuense</name>
    <dbReference type="NCBI Taxonomy" id="584609"/>
    <lineage>
        <taxon>Bacteria</taxon>
        <taxon>Pseudomonadati</taxon>
        <taxon>Bacteroidota</taxon>
        <taxon>Flavobacteriia</taxon>
        <taxon>Flavobacteriales</taxon>
        <taxon>Flavobacteriaceae</taxon>
        <taxon>Tenacibaculum</taxon>
    </lineage>
</organism>
<keyword evidence="1" id="KW-1133">Transmembrane helix</keyword>
<evidence type="ECO:0000313" key="2">
    <source>
        <dbReference type="EMBL" id="SNR13990.1"/>
    </source>
</evidence>
<reference evidence="2 3" key="1">
    <citation type="submission" date="2017-07" db="EMBL/GenBank/DDBJ databases">
        <authorList>
            <person name="Sun Z.S."/>
            <person name="Albrecht U."/>
            <person name="Echele G."/>
            <person name="Lee C.C."/>
        </authorList>
    </citation>
    <scope>NUCLEOTIDE SEQUENCE [LARGE SCALE GENOMIC DNA]</scope>
    <source>
        <strain evidence="3">type strain: KCTC 22618</strain>
    </source>
</reference>
<sequence>MIKRILLFTAVLVFLFILSYFTNTYLVKEMTISFSLLNVYVFHVLAALVVYAIVEFIADILPNQAGYAYLASIFIKIGLFVLIFNASVFSKENLSRPERVSLVVPLFLFLITEAVAISKLLNNKQFN</sequence>
<dbReference type="RefSeq" id="WP_095068857.1">
    <property type="nucleotide sequence ID" value="NZ_LT899436.1"/>
</dbReference>
<name>A0A238U6H9_9FLAO</name>
<keyword evidence="1" id="KW-0472">Membrane</keyword>
<keyword evidence="3" id="KW-1185">Reference proteome</keyword>
<proteinExistence type="predicted"/>
<feature type="transmembrane region" description="Helical" evidence="1">
    <location>
        <begin position="100"/>
        <end position="121"/>
    </location>
</feature>
<evidence type="ECO:0000256" key="1">
    <source>
        <dbReference type="SAM" id="Phobius"/>
    </source>
</evidence>
<dbReference type="EMBL" id="LT899436">
    <property type="protein sequence ID" value="SNR13990.1"/>
    <property type="molecule type" value="Genomic_DNA"/>
</dbReference>
<dbReference type="Pfam" id="PF19665">
    <property type="entry name" value="DUF6168"/>
    <property type="match status" value="1"/>
</dbReference>
<dbReference type="AlphaFoldDB" id="A0A238U6H9"/>
<feature type="transmembrane region" description="Helical" evidence="1">
    <location>
        <begin position="32"/>
        <end position="54"/>
    </location>
</feature>
<keyword evidence="1" id="KW-0812">Transmembrane</keyword>
<dbReference type="InterPro" id="IPR046166">
    <property type="entry name" value="DUF6168"/>
</dbReference>
<feature type="transmembrane region" description="Helical" evidence="1">
    <location>
        <begin position="66"/>
        <end position="88"/>
    </location>
</feature>
<accession>A0A238U6H9</accession>
<feature type="transmembrane region" description="Helical" evidence="1">
    <location>
        <begin position="5"/>
        <end position="26"/>
    </location>
</feature>